<protein>
    <submittedName>
        <fullName evidence="2">Uncharacterized protein</fullName>
    </submittedName>
</protein>
<dbReference type="EMBL" id="KZ805503">
    <property type="protein sequence ID" value="PVH95238.1"/>
    <property type="molecule type" value="Genomic_DNA"/>
</dbReference>
<feature type="region of interest" description="Disordered" evidence="1">
    <location>
        <begin position="108"/>
        <end position="237"/>
    </location>
</feature>
<evidence type="ECO:0000313" key="2">
    <source>
        <dbReference type="EMBL" id="PVH95238.1"/>
    </source>
</evidence>
<evidence type="ECO:0000313" key="3">
    <source>
        <dbReference type="Proteomes" id="UP000244855"/>
    </source>
</evidence>
<sequence>MCFEVYTEWDCGHVSPREPEPFEKCDEELGSTPCEEFTEYYIKVKFACASCKKCEDQRDKVVQARRDAAEKRSMERGEAEWEEKKAKMKRREMWDALVTQRLEATRKSMAEATKKAETQRKGLEALVEEDEVNDGGGETGKKRKREFENRGKCKAREEEDDVEDKPDEYEIEEYDPEDYDPVDYDLGDYSSRKYETEQYGDDEYEVEEYEGDDYGPEDYDMDEDEAYDGEGFVHYRS</sequence>
<name>A0A2V1DAW4_9PLEO</name>
<proteinExistence type="predicted"/>
<gene>
    <name evidence="2" type="ORF">DM02DRAFT_731989</name>
</gene>
<dbReference type="AlphaFoldDB" id="A0A2V1DAW4"/>
<dbReference type="Proteomes" id="UP000244855">
    <property type="component" value="Unassembled WGS sequence"/>
</dbReference>
<feature type="compositionally biased region" description="Basic and acidic residues" evidence="1">
    <location>
        <begin position="145"/>
        <end position="157"/>
    </location>
</feature>
<feature type="compositionally biased region" description="Basic and acidic residues" evidence="1">
    <location>
        <begin position="108"/>
        <end position="123"/>
    </location>
</feature>
<organism evidence="2 3">
    <name type="scientific">Periconia macrospinosa</name>
    <dbReference type="NCBI Taxonomy" id="97972"/>
    <lineage>
        <taxon>Eukaryota</taxon>
        <taxon>Fungi</taxon>
        <taxon>Dikarya</taxon>
        <taxon>Ascomycota</taxon>
        <taxon>Pezizomycotina</taxon>
        <taxon>Dothideomycetes</taxon>
        <taxon>Pleosporomycetidae</taxon>
        <taxon>Pleosporales</taxon>
        <taxon>Massarineae</taxon>
        <taxon>Periconiaceae</taxon>
        <taxon>Periconia</taxon>
    </lineage>
</organism>
<feature type="compositionally biased region" description="Acidic residues" evidence="1">
    <location>
        <begin position="198"/>
        <end position="228"/>
    </location>
</feature>
<accession>A0A2V1DAW4</accession>
<keyword evidence="3" id="KW-1185">Reference proteome</keyword>
<feature type="compositionally biased region" description="Acidic residues" evidence="1">
    <location>
        <begin position="158"/>
        <end position="186"/>
    </location>
</feature>
<reference evidence="2 3" key="1">
    <citation type="journal article" date="2018" name="Sci. Rep.">
        <title>Comparative genomics provides insights into the lifestyle and reveals functional heterogeneity of dark septate endophytic fungi.</title>
        <authorList>
            <person name="Knapp D.G."/>
            <person name="Nemeth J.B."/>
            <person name="Barry K."/>
            <person name="Hainaut M."/>
            <person name="Henrissat B."/>
            <person name="Johnson J."/>
            <person name="Kuo A."/>
            <person name="Lim J.H.P."/>
            <person name="Lipzen A."/>
            <person name="Nolan M."/>
            <person name="Ohm R.A."/>
            <person name="Tamas L."/>
            <person name="Grigoriev I.V."/>
            <person name="Spatafora J.W."/>
            <person name="Nagy L.G."/>
            <person name="Kovacs G.M."/>
        </authorList>
    </citation>
    <scope>NUCLEOTIDE SEQUENCE [LARGE SCALE GENOMIC DNA]</scope>
    <source>
        <strain evidence="2 3">DSE2036</strain>
    </source>
</reference>
<evidence type="ECO:0000256" key="1">
    <source>
        <dbReference type="SAM" id="MobiDB-lite"/>
    </source>
</evidence>